<evidence type="ECO:0000313" key="21">
    <source>
        <dbReference type="EMBL" id="SIN75058.1"/>
    </source>
</evidence>
<dbReference type="InterPro" id="IPR047127">
    <property type="entry name" value="MutT-like"/>
</dbReference>
<dbReference type="PROSITE" id="PS00893">
    <property type="entry name" value="NUDIX_BOX"/>
    <property type="match status" value="1"/>
</dbReference>
<feature type="binding site" evidence="17">
    <location>
        <position position="129"/>
    </location>
    <ligand>
        <name>8-oxo-dGTP</name>
        <dbReference type="ChEBI" id="CHEBI:77896"/>
    </ligand>
</feature>
<evidence type="ECO:0000256" key="6">
    <source>
        <dbReference type="ARBA" id="ARBA00022763"/>
    </source>
</evidence>
<keyword evidence="6" id="KW-0227">DNA damage</keyword>
<dbReference type="SUPFAM" id="SSF51391">
    <property type="entry name" value="Thiamin phosphate synthase"/>
    <property type="match status" value="1"/>
</dbReference>
<comment type="catalytic activity">
    <reaction evidence="10">
        <text>8-oxo-dGTP + H2O = 8-oxo-dGMP + diphosphate + H(+)</text>
        <dbReference type="Rhea" id="RHEA:31575"/>
        <dbReference type="ChEBI" id="CHEBI:15377"/>
        <dbReference type="ChEBI" id="CHEBI:15378"/>
        <dbReference type="ChEBI" id="CHEBI:33019"/>
        <dbReference type="ChEBI" id="CHEBI:63224"/>
        <dbReference type="ChEBI" id="CHEBI:77896"/>
        <dbReference type="EC" id="3.6.1.55"/>
    </reaction>
</comment>
<evidence type="ECO:0000313" key="22">
    <source>
        <dbReference type="Proteomes" id="UP000198461"/>
    </source>
</evidence>
<evidence type="ECO:0000256" key="1">
    <source>
        <dbReference type="ARBA" id="ARBA00001946"/>
    </source>
</evidence>
<keyword evidence="8 18" id="KW-0460">Magnesium</keyword>
<evidence type="ECO:0000256" key="11">
    <source>
        <dbReference type="ARBA" id="ARBA00036904"/>
    </source>
</evidence>
<dbReference type="STRING" id="364032.SAMN05443662_0451"/>
<dbReference type="PANTHER" id="PTHR47707">
    <property type="entry name" value="8-OXO-DGTP DIPHOSPHATASE"/>
    <property type="match status" value="1"/>
</dbReference>
<evidence type="ECO:0000256" key="19">
    <source>
        <dbReference type="RuleBase" id="RU003476"/>
    </source>
</evidence>
<reference evidence="21 22" key="1">
    <citation type="submission" date="2016-11" db="EMBL/GenBank/DDBJ databases">
        <authorList>
            <person name="Jaros S."/>
            <person name="Januszkiewicz K."/>
            <person name="Wedrychowicz H."/>
        </authorList>
    </citation>
    <scope>NUCLEOTIDE SEQUENCE [LARGE SCALE GENOMIC DNA]</scope>
    <source>
        <strain evidence="21 22">DSM 17737</strain>
    </source>
</reference>
<dbReference type="Pfam" id="PF00293">
    <property type="entry name" value="NUDIX"/>
    <property type="match status" value="1"/>
</dbReference>
<accession>A0A1N6DW87</accession>
<evidence type="ECO:0000256" key="2">
    <source>
        <dbReference type="ARBA" id="ARBA00005582"/>
    </source>
</evidence>
<dbReference type="InterPro" id="IPR013785">
    <property type="entry name" value="Aldolase_TIM"/>
</dbReference>
<evidence type="ECO:0000256" key="4">
    <source>
        <dbReference type="ARBA" id="ARBA00022705"/>
    </source>
</evidence>
<dbReference type="EC" id="3.6.1.55" evidence="12"/>
<dbReference type="PRINTS" id="PR00502">
    <property type="entry name" value="NUDIXFAMILY"/>
</dbReference>
<keyword evidence="9" id="KW-0234">DNA repair</keyword>
<dbReference type="CDD" id="cd03425">
    <property type="entry name" value="NUDIX_MutT_NudA_like"/>
    <property type="match status" value="1"/>
</dbReference>
<dbReference type="Gene3D" id="3.20.20.70">
    <property type="entry name" value="Aldolase class I"/>
    <property type="match status" value="1"/>
</dbReference>
<evidence type="ECO:0000259" key="20">
    <source>
        <dbReference type="PROSITE" id="PS51462"/>
    </source>
</evidence>
<evidence type="ECO:0000256" key="8">
    <source>
        <dbReference type="ARBA" id="ARBA00022842"/>
    </source>
</evidence>
<name>A0A1N6DW87_9GAMM</name>
<keyword evidence="4" id="KW-0235">DNA replication</keyword>
<dbReference type="Gene3D" id="3.90.79.10">
    <property type="entry name" value="Nucleoside Triphosphate Pyrophosphohydrolase"/>
    <property type="match status" value="1"/>
</dbReference>
<dbReference type="GO" id="GO:0006281">
    <property type="term" value="P:DNA repair"/>
    <property type="evidence" value="ECO:0007669"/>
    <property type="project" value="UniProtKB-KW"/>
</dbReference>
<dbReference type="PANTHER" id="PTHR47707:SF1">
    <property type="entry name" value="NUDIX HYDROLASE FAMILY PROTEIN"/>
    <property type="match status" value="1"/>
</dbReference>
<dbReference type="CDD" id="cd00564">
    <property type="entry name" value="TMP_TenI"/>
    <property type="match status" value="1"/>
</dbReference>
<evidence type="ECO:0000256" key="15">
    <source>
        <dbReference type="ARBA" id="ARBA00041979"/>
    </source>
</evidence>
<keyword evidence="22" id="KW-1185">Reference proteome</keyword>
<dbReference type="Proteomes" id="UP000198461">
    <property type="component" value="Unassembled WGS sequence"/>
</dbReference>
<proteinExistence type="inferred from homology"/>
<evidence type="ECO:0000256" key="17">
    <source>
        <dbReference type="PIRSR" id="PIRSR603561-1"/>
    </source>
</evidence>
<dbReference type="InterPro" id="IPR015797">
    <property type="entry name" value="NUDIX_hydrolase-like_dom_sf"/>
</dbReference>
<evidence type="ECO:0000256" key="5">
    <source>
        <dbReference type="ARBA" id="ARBA00022723"/>
    </source>
</evidence>
<evidence type="ECO:0000256" key="10">
    <source>
        <dbReference type="ARBA" id="ARBA00035861"/>
    </source>
</evidence>
<dbReference type="OrthoDB" id="9810648at2"/>
<dbReference type="GO" id="GO:0006260">
    <property type="term" value="P:DNA replication"/>
    <property type="evidence" value="ECO:0007669"/>
    <property type="project" value="UniProtKB-KW"/>
</dbReference>
<comment type="similarity">
    <text evidence="2 19">Belongs to the Nudix hydrolase family.</text>
</comment>
<dbReference type="InterPro" id="IPR020084">
    <property type="entry name" value="NUDIX_hydrolase_CS"/>
</dbReference>
<dbReference type="AlphaFoldDB" id="A0A1N6DW87"/>
<dbReference type="SUPFAM" id="SSF55811">
    <property type="entry name" value="Nudix"/>
    <property type="match status" value="1"/>
</dbReference>
<dbReference type="NCBIfam" id="TIGR00586">
    <property type="entry name" value="mutt"/>
    <property type="match status" value="1"/>
</dbReference>
<dbReference type="PROSITE" id="PS51462">
    <property type="entry name" value="NUDIX"/>
    <property type="match status" value="1"/>
</dbReference>
<dbReference type="GO" id="GO:0046872">
    <property type="term" value="F:metal ion binding"/>
    <property type="evidence" value="ECO:0007669"/>
    <property type="project" value="UniProtKB-KW"/>
</dbReference>
<dbReference type="GO" id="GO:0008413">
    <property type="term" value="F:8-oxo-7,8-dihydroguanosine triphosphate pyrophosphatase activity"/>
    <property type="evidence" value="ECO:0007669"/>
    <property type="project" value="InterPro"/>
</dbReference>
<evidence type="ECO:0000256" key="16">
    <source>
        <dbReference type="ARBA" id="ARBA00042798"/>
    </source>
</evidence>
<dbReference type="Pfam" id="PF02581">
    <property type="entry name" value="TMP-TENI"/>
    <property type="match status" value="1"/>
</dbReference>
<dbReference type="InterPro" id="IPR022998">
    <property type="entry name" value="ThiamineP_synth_TenI"/>
</dbReference>
<evidence type="ECO:0000256" key="9">
    <source>
        <dbReference type="ARBA" id="ARBA00023204"/>
    </source>
</evidence>
<dbReference type="InterPro" id="IPR000086">
    <property type="entry name" value="NUDIX_hydrolase_dom"/>
</dbReference>
<dbReference type="InterPro" id="IPR020476">
    <property type="entry name" value="Nudix_hydrolase"/>
</dbReference>
<dbReference type="EMBL" id="FSRE01000001">
    <property type="protein sequence ID" value="SIN75058.1"/>
    <property type="molecule type" value="Genomic_DNA"/>
</dbReference>
<dbReference type="NCBIfam" id="NF006530">
    <property type="entry name" value="PRK08999.1"/>
    <property type="match status" value="1"/>
</dbReference>
<dbReference type="InterPro" id="IPR003561">
    <property type="entry name" value="Mutator_MutT"/>
</dbReference>
<evidence type="ECO:0000256" key="3">
    <source>
        <dbReference type="ARBA" id="ARBA00022457"/>
    </source>
</evidence>
<dbReference type="GO" id="GO:0035539">
    <property type="term" value="F:8-oxo-7,8-dihydrodeoxyguanosine triphosphate pyrophosphatase activity"/>
    <property type="evidence" value="ECO:0007669"/>
    <property type="project" value="UniProtKB-EC"/>
</dbReference>
<dbReference type="GO" id="GO:0044716">
    <property type="term" value="F:8-oxo-GDP phosphatase activity"/>
    <property type="evidence" value="ECO:0007669"/>
    <property type="project" value="TreeGrafter"/>
</dbReference>
<feature type="domain" description="Nudix hydrolase" evidence="20">
    <location>
        <begin position="13"/>
        <end position="140"/>
    </location>
</feature>
<sequence length="323" mass="35811">MAEKNAFEKVGDPPVEVAVGVLRQGDQVLLEQRSVGQHQGGKWAFPGGKIESGETPEVALRREFHEETGLDVKDWSPLITIPWDYGDRQVRLHVFVSSQFAGTPQQREGQRLTWWPLSQLDQRDFPAANRGIVRALRLPLRYAITGRWHTPNQLYDQVAGLLSKGLRLIQWRAPDLPRGDYLQHAKQLQHLVAGHGGQLILNGDPSLLMLFPQAAGLQLPSRYLPYLTTRPVPPERLLGISVHNENEMAQALKLAPDFLVLSPVQATSSHPDQAPLGWERFAELVAQSPLPVYALGGVGDAELAQAREAGAQGIAAISSWWNR</sequence>
<dbReference type="InterPro" id="IPR036206">
    <property type="entry name" value="ThiamineP_synth_sf"/>
</dbReference>
<feature type="binding site" evidence="18">
    <location>
        <position position="67"/>
    </location>
    <ligand>
        <name>Mg(2+)</name>
        <dbReference type="ChEBI" id="CHEBI:18420"/>
    </ligand>
</feature>
<feature type="binding site" evidence="17">
    <location>
        <position position="38"/>
    </location>
    <ligand>
        <name>8-oxo-dGTP</name>
        <dbReference type="ChEBI" id="CHEBI:77896"/>
    </ligand>
</feature>
<evidence type="ECO:0000256" key="7">
    <source>
        <dbReference type="ARBA" id="ARBA00022801"/>
    </source>
</evidence>
<dbReference type="GO" id="GO:0044715">
    <property type="term" value="F:8-oxo-dGDP phosphatase activity"/>
    <property type="evidence" value="ECO:0007669"/>
    <property type="project" value="TreeGrafter"/>
</dbReference>
<gene>
    <name evidence="21" type="ORF">SAMN05443662_0451</name>
</gene>
<keyword evidence="5 18" id="KW-0479">Metal-binding</keyword>
<keyword evidence="7 19" id="KW-0378">Hydrolase</keyword>
<evidence type="ECO:0000256" key="13">
    <source>
        <dbReference type="ARBA" id="ARBA00040794"/>
    </source>
</evidence>
<dbReference type="GO" id="GO:0009228">
    <property type="term" value="P:thiamine biosynthetic process"/>
    <property type="evidence" value="ECO:0007669"/>
    <property type="project" value="UniProtKB-KW"/>
</dbReference>
<feature type="binding site" evidence="18">
    <location>
        <position position="47"/>
    </location>
    <ligand>
        <name>Mg(2+)</name>
        <dbReference type="ChEBI" id="CHEBI:18420"/>
    </ligand>
</feature>
<evidence type="ECO:0000256" key="18">
    <source>
        <dbReference type="PIRSR" id="PIRSR603561-2"/>
    </source>
</evidence>
<feature type="binding site" evidence="17">
    <location>
        <position position="33"/>
    </location>
    <ligand>
        <name>8-oxo-dGTP</name>
        <dbReference type="ChEBI" id="CHEBI:77896"/>
    </ligand>
</feature>
<organism evidence="21 22">
    <name type="scientific">Sulfurivirga caldicuralii</name>
    <dbReference type="NCBI Taxonomy" id="364032"/>
    <lineage>
        <taxon>Bacteria</taxon>
        <taxon>Pseudomonadati</taxon>
        <taxon>Pseudomonadota</taxon>
        <taxon>Gammaproteobacteria</taxon>
        <taxon>Thiotrichales</taxon>
        <taxon>Piscirickettsiaceae</taxon>
        <taxon>Sulfurivirga</taxon>
    </lineage>
</organism>
<evidence type="ECO:0000256" key="12">
    <source>
        <dbReference type="ARBA" id="ARBA00038905"/>
    </source>
</evidence>
<comment type="cofactor">
    <cofactor evidence="1 18">
        <name>Mg(2+)</name>
        <dbReference type="ChEBI" id="CHEBI:18420"/>
    </cofactor>
</comment>
<dbReference type="RefSeq" id="WP_074200757.1">
    <property type="nucleotide sequence ID" value="NZ_FSRE01000001.1"/>
</dbReference>
<keyword evidence="3" id="KW-0515">Mutator protein</keyword>
<protein>
    <recommendedName>
        <fullName evidence="13">8-oxo-dGTP diphosphatase</fullName>
        <ecNumber evidence="12">3.6.1.55</ecNumber>
    </recommendedName>
    <alternativeName>
        <fullName evidence="16">7,8-dihydro-8-oxoguanine-triphosphatase</fullName>
    </alternativeName>
    <alternativeName>
        <fullName evidence="15">Mutator protein MutT</fullName>
    </alternativeName>
    <alternativeName>
        <fullName evidence="14">dGTP pyrophosphohydrolase</fullName>
    </alternativeName>
</protein>
<comment type="catalytic activity">
    <reaction evidence="11">
        <text>8-oxo-GTP + H2O = 8-oxo-GMP + diphosphate + H(+)</text>
        <dbReference type="Rhea" id="RHEA:67616"/>
        <dbReference type="ChEBI" id="CHEBI:15377"/>
        <dbReference type="ChEBI" id="CHEBI:15378"/>
        <dbReference type="ChEBI" id="CHEBI:33019"/>
        <dbReference type="ChEBI" id="CHEBI:143553"/>
        <dbReference type="ChEBI" id="CHEBI:145694"/>
    </reaction>
</comment>
<evidence type="ECO:0000256" key="14">
    <source>
        <dbReference type="ARBA" id="ARBA00041592"/>
    </source>
</evidence>